<comment type="caution">
    <text evidence="4">The sequence shown here is derived from an EMBL/GenBank/DDBJ whole genome shotgun (WGS) entry which is preliminary data.</text>
</comment>
<dbReference type="InterPro" id="IPR010099">
    <property type="entry name" value="SDR39U1"/>
</dbReference>
<evidence type="ECO:0000313" key="4">
    <source>
        <dbReference type="EMBL" id="RUO49683.1"/>
    </source>
</evidence>
<feature type="domain" description="DUF1731" evidence="3">
    <location>
        <begin position="250"/>
        <end position="295"/>
    </location>
</feature>
<evidence type="ECO:0000256" key="1">
    <source>
        <dbReference type="ARBA" id="ARBA00009353"/>
    </source>
</evidence>
<dbReference type="OrthoDB" id="9801773at2"/>
<accession>A0A432XLY4</accession>
<evidence type="ECO:0000259" key="3">
    <source>
        <dbReference type="Pfam" id="PF08338"/>
    </source>
</evidence>
<organism evidence="4 5">
    <name type="scientific">Pseudidiomarina donghaiensis</name>
    <dbReference type="NCBI Taxonomy" id="519452"/>
    <lineage>
        <taxon>Bacteria</taxon>
        <taxon>Pseudomonadati</taxon>
        <taxon>Pseudomonadota</taxon>
        <taxon>Gammaproteobacteria</taxon>
        <taxon>Alteromonadales</taxon>
        <taxon>Idiomarinaceae</taxon>
        <taxon>Pseudidiomarina</taxon>
    </lineage>
</organism>
<dbReference type="PANTHER" id="PTHR11092">
    <property type="entry name" value="SUGAR NUCLEOTIDE EPIMERASE RELATED"/>
    <property type="match status" value="1"/>
</dbReference>
<reference evidence="5" key="1">
    <citation type="journal article" date="2018" name="Front. Microbiol.">
        <title>Genome-Based Analysis Reveals the Taxonomy and Diversity of the Family Idiomarinaceae.</title>
        <authorList>
            <person name="Liu Y."/>
            <person name="Lai Q."/>
            <person name="Shao Z."/>
        </authorList>
    </citation>
    <scope>NUCLEOTIDE SEQUENCE [LARGE SCALE GENOMIC DNA]</scope>
    <source>
        <strain evidence="5">908033</strain>
    </source>
</reference>
<keyword evidence="5" id="KW-1185">Reference proteome</keyword>
<dbReference type="InterPro" id="IPR013549">
    <property type="entry name" value="DUF1731"/>
</dbReference>
<evidence type="ECO:0000313" key="5">
    <source>
        <dbReference type="Proteomes" id="UP000286985"/>
    </source>
</evidence>
<protein>
    <submittedName>
        <fullName evidence="4">TIGR01777 family protein</fullName>
    </submittedName>
</protein>
<proteinExistence type="inferred from homology"/>
<comment type="similarity">
    <text evidence="1">Belongs to the NAD(P)-dependent epimerase/dehydratase family. SDR39U1 subfamily.</text>
</comment>
<dbReference type="Pfam" id="PF01370">
    <property type="entry name" value="Epimerase"/>
    <property type="match status" value="1"/>
</dbReference>
<dbReference type="RefSeq" id="WP_092838258.1">
    <property type="nucleotide sequence ID" value="NZ_FPCF01000001.1"/>
</dbReference>
<dbReference type="AlphaFoldDB" id="A0A432XLY4"/>
<dbReference type="STRING" id="519452.SAMN04488139_0977"/>
<feature type="domain" description="NAD-dependent epimerase/dehydratase" evidence="2">
    <location>
        <begin position="4"/>
        <end position="222"/>
    </location>
</feature>
<dbReference type="Pfam" id="PF08338">
    <property type="entry name" value="DUF1731"/>
    <property type="match status" value="1"/>
</dbReference>
<name>A0A432XLY4_9GAMM</name>
<dbReference type="EMBL" id="PIPU01000001">
    <property type="protein sequence ID" value="RUO49683.1"/>
    <property type="molecule type" value="Genomic_DNA"/>
</dbReference>
<dbReference type="InterPro" id="IPR036291">
    <property type="entry name" value="NAD(P)-bd_dom_sf"/>
</dbReference>
<dbReference type="NCBIfam" id="TIGR01777">
    <property type="entry name" value="yfcH"/>
    <property type="match status" value="1"/>
</dbReference>
<gene>
    <name evidence="4" type="ORF">CWE24_04190</name>
</gene>
<dbReference type="PANTHER" id="PTHR11092:SF0">
    <property type="entry name" value="EPIMERASE FAMILY PROTEIN SDR39U1"/>
    <property type="match status" value="1"/>
</dbReference>
<sequence length="301" mass="33222">MKLLITGGTGLIGQALIPHLLKSYQVTVTSRNPQRAIARLGQQVHVVRTLDEVSDMSEFYAVINLQGEGIADKRWSSRQKLRLEQSRWNITRQLTERIQSAAQPPQVFISGSAIGFYGPQGSTPVTETSAVEADDFAHHLCAEWERLALAADSPKTRVCVIRTGVVLAPEGGALKKMLPPYLLGLGGPLGHGQQGFSWVHIDDMVEIILFLLEQGETRGVYNATAPNPVKQQEFSRTLARVLRKSHFMRVPAWALKLMLGEMSDMLLTGQLVLPERLQQAGYSFKFAQVEAALKDCLLPPS</sequence>
<dbReference type="Proteomes" id="UP000286985">
    <property type="component" value="Unassembled WGS sequence"/>
</dbReference>
<evidence type="ECO:0000259" key="2">
    <source>
        <dbReference type="Pfam" id="PF01370"/>
    </source>
</evidence>
<dbReference type="InterPro" id="IPR001509">
    <property type="entry name" value="Epimerase_deHydtase"/>
</dbReference>
<dbReference type="Gene3D" id="3.40.50.720">
    <property type="entry name" value="NAD(P)-binding Rossmann-like Domain"/>
    <property type="match status" value="1"/>
</dbReference>
<dbReference type="SUPFAM" id="SSF51735">
    <property type="entry name" value="NAD(P)-binding Rossmann-fold domains"/>
    <property type="match status" value="1"/>
</dbReference>